<comment type="similarity">
    <text evidence="1">Belongs to the DDAH family.</text>
</comment>
<reference evidence="6 8" key="1">
    <citation type="submission" date="2006-04" db="EMBL/GenBank/DDBJ databases">
        <authorList>
            <person name="Nierman W.C."/>
        </authorList>
    </citation>
    <scope>NUCLEOTIDE SEQUENCE [LARGE SCALE GENOMIC DNA]</scope>
    <source>
        <strain evidence="6 8">DW4/3-1</strain>
    </source>
</reference>
<keyword evidence="7" id="KW-1185">Reference proteome</keyword>
<dbReference type="EMBL" id="CP002271">
    <property type="protein sequence ID" value="ADO69335.1"/>
    <property type="molecule type" value="Genomic_DNA"/>
</dbReference>
<dbReference type="OrthoDB" id="9814070at2"/>
<dbReference type="KEGG" id="sur:STAUR_1531"/>
<dbReference type="STRING" id="378806.STAUR_1531"/>
<dbReference type="SUPFAM" id="SSF55909">
    <property type="entry name" value="Pentein"/>
    <property type="match status" value="1"/>
</dbReference>
<evidence type="ECO:0000256" key="3">
    <source>
        <dbReference type="PIRSR" id="PIRSR633199-1"/>
    </source>
</evidence>
<feature type="region of interest" description="Disordered" evidence="4">
    <location>
        <begin position="298"/>
        <end position="325"/>
    </location>
</feature>
<reference evidence="5 7" key="2">
    <citation type="journal article" date="2011" name="Mol. Biol. Evol.">
        <title>Comparative genomic analysis of fruiting body formation in Myxococcales.</title>
        <authorList>
            <person name="Huntley S."/>
            <person name="Hamann N."/>
            <person name="Wegener-Feldbrugge S."/>
            <person name="Treuner-Lange A."/>
            <person name="Kube M."/>
            <person name="Reinhardt R."/>
            <person name="Klages S."/>
            <person name="Muller R."/>
            <person name="Ronning C.M."/>
            <person name="Nierman W.C."/>
            <person name="Sogaard-Andersen L."/>
        </authorList>
    </citation>
    <scope>NUCLEOTIDE SEQUENCE [LARGE SCALE GENOMIC DNA]</scope>
    <source>
        <strain evidence="5 7">DW4/3-1</strain>
    </source>
</reference>
<sequence length="325" mass="35532">MVMAFRTRHPAPPTFAVSDLCCEEERCALRTSDCAYQVAWTINPHMKMGAVNWHRARAQHRLLRRALRAAGAQLLELPFVHGAYDCVFAKDNAVLLEKEGQKRALLASPVFSERQQEQQARARVLDRLGFDIFSPPPAHFEGGDLVVLPGARGALLGHGQRSSRHAAVMLEIFLGAPVTPLELKDPHLYHLDTALHVLSDGTALVCPEAFTPAALRTLERTEGIHQILNVPREEALGFGLNLVEVGRTVFLGGRAPWVELLLHAQGRCPTVLPLDQFHLAGGSAACLVSQIHPARGTAREALRPASAPTRRERPGEPRGGAGYLQ</sequence>
<dbReference type="eggNOG" id="COG1834">
    <property type="taxonomic scope" value="Bacteria"/>
</dbReference>
<dbReference type="Proteomes" id="UP000032702">
    <property type="component" value="Unassembled WGS sequence"/>
</dbReference>
<dbReference type="PANTHER" id="PTHR12737">
    <property type="entry name" value="DIMETHYLARGININE DIMETHYLAMINOHYDROLASE"/>
    <property type="match status" value="1"/>
</dbReference>
<feature type="active site" description="Nucleophile" evidence="3">
    <location>
        <position position="286"/>
    </location>
</feature>
<protein>
    <submittedName>
        <fullName evidence="5">Amidinotransferase family protein</fullName>
    </submittedName>
    <submittedName>
        <fullName evidence="6">Amidinotransferase superfamily</fullName>
    </submittedName>
</protein>
<organism evidence="6 8">
    <name type="scientific">Stigmatella aurantiaca (strain DW4/3-1)</name>
    <dbReference type="NCBI Taxonomy" id="378806"/>
    <lineage>
        <taxon>Bacteria</taxon>
        <taxon>Pseudomonadati</taxon>
        <taxon>Myxococcota</taxon>
        <taxon>Myxococcia</taxon>
        <taxon>Myxococcales</taxon>
        <taxon>Cystobacterineae</taxon>
        <taxon>Archangiaceae</taxon>
        <taxon>Stigmatella</taxon>
    </lineage>
</organism>
<accession>Q09DH7</accession>
<dbReference type="AlphaFoldDB" id="Q09DH7"/>
<dbReference type="EMBL" id="AAMD01000003">
    <property type="protein sequence ID" value="EAU69821.1"/>
    <property type="molecule type" value="Genomic_DNA"/>
</dbReference>
<keyword evidence="6" id="KW-0808">Transferase</keyword>
<dbReference type="GO" id="GO:0006525">
    <property type="term" value="P:arginine metabolic process"/>
    <property type="evidence" value="ECO:0007669"/>
    <property type="project" value="TreeGrafter"/>
</dbReference>
<dbReference type="HOGENOM" id="CLU_855035_0_0_7"/>
<dbReference type="GO" id="GO:0016740">
    <property type="term" value="F:transferase activity"/>
    <property type="evidence" value="ECO:0007669"/>
    <property type="project" value="UniProtKB-KW"/>
</dbReference>
<proteinExistence type="inferred from homology"/>
<name>Q09DH7_STIAD</name>
<gene>
    <name evidence="5" type="ordered locus">STAUR_1531</name>
    <name evidence="6" type="ORF">STIAU_1507</name>
</gene>
<evidence type="ECO:0000313" key="6">
    <source>
        <dbReference type="EMBL" id="EAU69821.1"/>
    </source>
</evidence>
<dbReference type="Proteomes" id="UP000001351">
    <property type="component" value="Chromosome"/>
</dbReference>
<dbReference type="InterPro" id="IPR033199">
    <property type="entry name" value="DDAH-like"/>
</dbReference>
<dbReference type="Gene3D" id="3.75.10.10">
    <property type="entry name" value="L-arginine/glycine Amidinotransferase, Chain A"/>
    <property type="match status" value="1"/>
</dbReference>
<evidence type="ECO:0000313" key="7">
    <source>
        <dbReference type="Proteomes" id="UP000001351"/>
    </source>
</evidence>
<dbReference type="Pfam" id="PF19420">
    <property type="entry name" value="DDAH_eukar"/>
    <property type="match status" value="1"/>
</dbReference>
<dbReference type="GO" id="GO:0045429">
    <property type="term" value="P:positive regulation of nitric oxide biosynthetic process"/>
    <property type="evidence" value="ECO:0007669"/>
    <property type="project" value="TreeGrafter"/>
</dbReference>
<dbReference type="GO" id="GO:0016597">
    <property type="term" value="F:amino acid binding"/>
    <property type="evidence" value="ECO:0007669"/>
    <property type="project" value="TreeGrafter"/>
</dbReference>
<evidence type="ECO:0000256" key="2">
    <source>
        <dbReference type="ARBA" id="ARBA00022801"/>
    </source>
</evidence>
<dbReference type="PANTHER" id="PTHR12737:SF9">
    <property type="entry name" value="DIMETHYLARGININASE"/>
    <property type="match status" value="1"/>
</dbReference>
<dbReference type="GO" id="GO:0016403">
    <property type="term" value="F:dimethylargininase activity"/>
    <property type="evidence" value="ECO:0007669"/>
    <property type="project" value="TreeGrafter"/>
</dbReference>
<feature type="active site" description="Proton donor" evidence="3">
    <location>
        <position position="190"/>
    </location>
</feature>
<evidence type="ECO:0000256" key="4">
    <source>
        <dbReference type="SAM" id="MobiDB-lite"/>
    </source>
</evidence>
<keyword evidence="2" id="KW-0378">Hydrolase</keyword>
<evidence type="ECO:0000313" key="8">
    <source>
        <dbReference type="Proteomes" id="UP000032702"/>
    </source>
</evidence>
<evidence type="ECO:0000313" key="5">
    <source>
        <dbReference type="EMBL" id="ADO69335.1"/>
    </source>
</evidence>
<evidence type="ECO:0000256" key="1">
    <source>
        <dbReference type="ARBA" id="ARBA00008532"/>
    </source>
</evidence>
<dbReference type="GO" id="GO:0000052">
    <property type="term" value="P:citrulline metabolic process"/>
    <property type="evidence" value="ECO:0007669"/>
    <property type="project" value="TreeGrafter"/>
</dbReference>